<keyword evidence="10" id="KW-0449">Lipoprotein</keyword>
<dbReference type="STRING" id="1257118.L8HEM9"/>
<dbReference type="GO" id="GO:0007165">
    <property type="term" value="P:signal transduction"/>
    <property type="evidence" value="ECO:0007669"/>
    <property type="project" value="InterPro"/>
</dbReference>
<dbReference type="PRINTS" id="PR00449">
    <property type="entry name" value="RASTRNSFRMNG"/>
</dbReference>
<accession>L8HEM9</accession>
<dbReference type="PROSITE" id="PS51421">
    <property type="entry name" value="RAS"/>
    <property type="match status" value="1"/>
</dbReference>
<dbReference type="GO" id="GO:0005525">
    <property type="term" value="F:GTP binding"/>
    <property type="evidence" value="ECO:0007669"/>
    <property type="project" value="UniProtKB-KW"/>
</dbReference>
<dbReference type="SMART" id="SM00175">
    <property type="entry name" value="RAB"/>
    <property type="match status" value="1"/>
</dbReference>
<dbReference type="InterPro" id="IPR027417">
    <property type="entry name" value="P-loop_NTPase"/>
</dbReference>
<dbReference type="OMA" id="FRRKQRH"/>
<keyword evidence="11" id="KW-0636">Prenylation</keyword>
<comment type="similarity">
    <text evidence="2">Belongs to the small GTPase superfamily. Ras family.</text>
</comment>
<dbReference type="PROSITE" id="PS51419">
    <property type="entry name" value="RAB"/>
    <property type="match status" value="1"/>
</dbReference>
<dbReference type="InterPro" id="IPR001806">
    <property type="entry name" value="Small_GTPase"/>
</dbReference>
<keyword evidence="15" id="KW-1185">Reference proteome</keyword>
<dbReference type="NCBIfam" id="TIGR00231">
    <property type="entry name" value="small_GTP"/>
    <property type="match status" value="1"/>
</dbReference>
<proteinExistence type="inferred from homology"/>
<evidence type="ECO:0000256" key="11">
    <source>
        <dbReference type="ARBA" id="ARBA00023289"/>
    </source>
</evidence>
<evidence type="ECO:0000256" key="8">
    <source>
        <dbReference type="ARBA" id="ARBA00023134"/>
    </source>
</evidence>
<dbReference type="GO" id="GO:0003925">
    <property type="term" value="F:G protein activity"/>
    <property type="evidence" value="ECO:0007669"/>
    <property type="project" value="UniProtKB-EC"/>
</dbReference>
<dbReference type="SMART" id="SM00176">
    <property type="entry name" value="RAN"/>
    <property type="match status" value="1"/>
</dbReference>
<keyword evidence="7" id="KW-0378">Hydrolase</keyword>
<dbReference type="VEuPathDB" id="AmoebaDB:ACA1_072220"/>
<evidence type="ECO:0000313" key="15">
    <source>
        <dbReference type="Proteomes" id="UP000011083"/>
    </source>
</evidence>
<evidence type="ECO:0000256" key="3">
    <source>
        <dbReference type="ARBA" id="ARBA00011984"/>
    </source>
</evidence>
<dbReference type="EMBL" id="KB007857">
    <property type="protein sequence ID" value="ELR23600.1"/>
    <property type="molecule type" value="Genomic_DNA"/>
</dbReference>
<dbReference type="SMART" id="SM00174">
    <property type="entry name" value="RHO"/>
    <property type="match status" value="1"/>
</dbReference>
<evidence type="ECO:0000313" key="14">
    <source>
        <dbReference type="EMBL" id="ELR23600.1"/>
    </source>
</evidence>
<evidence type="ECO:0000256" key="12">
    <source>
        <dbReference type="ARBA" id="ARBA00037188"/>
    </source>
</evidence>
<evidence type="ECO:0000256" key="9">
    <source>
        <dbReference type="ARBA" id="ARBA00023136"/>
    </source>
</evidence>
<dbReference type="GO" id="GO:0005886">
    <property type="term" value="C:plasma membrane"/>
    <property type="evidence" value="ECO:0007669"/>
    <property type="project" value="UniProtKB-SubCell"/>
</dbReference>
<comment type="function">
    <text evidence="12">Ras proteins bind GDP/GTP and possess intrinsic GTPase activity.</text>
</comment>
<evidence type="ECO:0000256" key="10">
    <source>
        <dbReference type="ARBA" id="ARBA00023288"/>
    </source>
</evidence>
<evidence type="ECO:0000256" key="2">
    <source>
        <dbReference type="ARBA" id="ARBA00008344"/>
    </source>
</evidence>
<keyword evidence="8" id="KW-0342">GTP-binding</keyword>
<dbReference type="SMART" id="SM00173">
    <property type="entry name" value="RAS"/>
    <property type="match status" value="1"/>
</dbReference>
<reference evidence="14 15" key="1">
    <citation type="journal article" date="2013" name="Genome Biol.">
        <title>Genome of Acanthamoeba castellanii highlights extensive lateral gene transfer and early evolution of tyrosine kinase signaling.</title>
        <authorList>
            <person name="Clarke M."/>
            <person name="Lohan A.J."/>
            <person name="Liu B."/>
            <person name="Lagkouvardos I."/>
            <person name="Roy S."/>
            <person name="Zafar N."/>
            <person name="Bertelli C."/>
            <person name="Schilde C."/>
            <person name="Kianianmomeni A."/>
            <person name="Burglin T.R."/>
            <person name="Frech C."/>
            <person name="Turcotte B."/>
            <person name="Kopec K.O."/>
            <person name="Synnott J.M."/>
            <person name="Choo C."/>
            <person name="Paponov I."/>
            <person name="Finkler A."/>
            <person name="Soon Heng Tan C."/>
            <person name="Hutchins A.P."/>
            <person name="Weinmeier T."/>
            <person name="Rattei T."/>
            <person name="Chu J.S."/>
            <person name="Gimenez G."/>
            <person name="Irimia M."/>
            <person name="Rigden D.J."/>
            <person name="Fitzpatrick D.A."/>
            <person name="Lorenzo-Morales J."/>
            <person name="Bateman A."/>
            <person name="Chiu C.H."/>
            <person name="Tang P."/>
            <person name="Hegemann P."/>
            <person name="Fromm H."/>
            <person name="Raoult D."/>
            <person name="Greub G."/>
            <person name="Miranda-Saavedra D."/>
            <person name="Chen N."/>
            <person name="Nash P."/>
            <person name="Ginger M.L."/>
            <person name="Horn M."/>
            <person name="Schaap P."/>
            <person name="Caler L."/>
            <person name="Loftus B."/>
        </authorList>
    </citation>
    <scope>NUCLEOTIDE SEQUENCE [LARGE SCALE GENOMIC DNA]</scope>
    <source>
        <strain evidence="14 15">Neff</strain>
    </source>
</reference>
<evidence type="ECO:0000256" key="1">
    <source>
        <dbReference type="ARBA" id="ARBA00004342"/>
    </source>
</evidence>
<protein>
    <recommendedName>
        <fullName evidence="3">small monomeric GTPase</fullName>
        <ecNumber evidence="3">3.6.5.2</ecNumber>
    </recommendedName>
</protein>
<dbReference type="InterPro" id="IPR020849">
    <property type="entry name" value="Small_GTPase_Ras-type"/>
</dbReference>
<comment type="subcellular location">
    <subcellularLocation>
        <location evidence="1">Cell membrane</location>
        <topology evidence="1">Lipid-anchor</topology>
        <orientation evidence="1">Cytoplasmic side</orientation>
    </subcellularLocation>
</comment>
<dbReference type="KEGG" id="acan:ACA1_072220"/>
<comment type="catalytic activity">
    <reaction evidence="13">
        <text>GTP + H2O = GDP + phosphate + H(+)</text>
        <dbReference type="Rhea" id="RHEA:19669"/>
        <dbReference type="ChEBI" id="CHEBI:15377"/>
        <dbReference type="ChEBI" id="CHEBI:15378"/>
        <dbReference type="ChEBI" id="CHEBI:37565"/>
        <dbReference type="ChEBI" id="CHEBI:43474"/>
        <dbReference type="ChEBI" id="CHEBI:58189"/>
        <dbReference type="EC" id="3.6.5.2"/>
    </reaction>
</comment>
<dbReference type="Proteomes" id="UP000011083">
    <property type="component" value="Unassembled WGS sequence"/>
</dbReference>
<dbReference type="OrthoDB" id="5976022at2759"/>
<dbReference type="InterPro" id="IPR005225">
    <property type="entry name" value="Small_GTP-bd"/>
</dbReference>
<gene>
    <name evidence="14" type="ORF">ACA1_072220</name>
</gene>
<evidence type="ECO:0000256" key="5">
    <source>
        <dbReference type="ARBA" id="ARBA00022481"/>
    </source>
</evidence>
<dbReference type="SUPFAM" id="SSF52540">
    <property type="entry name" value="P-loop containing nucleoside triphosphate hydrolases"/>
    <property type="match status" value="1"/>
</dbReference>
<sequence length="196" mass="21960">MSIEYKVVVVGTGGVGKSALTIQLLNHHFMEDYDPTIEDSYRMQVAIDGVTCLLDILDTAGQEEFSAMRDQYMRTGQGFLCVYSITQRSSFDELAGFREQILRVKEANDVPMVLVGNKCDLESERVVSTAEAADLAKSFGCQHIEASAKSRINVEQCFFNLVRDIRRRKAEEEACEKKTLGGRKNKLLKVKGCSLF</sequence>
<dbReference type="Pfam" id="PF00071">
    <property type="entry name" value="Ras"/>
    <property type="match status" value="1"/>
</dbReference>
<evidence type="ECO:0000256" key="4">
    <source>
        <dbReference type="ARBA" id="ARBA00022475"/>
    </source>
</evidence>
<keyword evidence="4" id="KW-1003">Cell membrane</keyword>
<dbReference type="RefSeq" id="XP_004353128.1">
    <property type="nucleotide sequence ID" value="XM_004353076.1"/>
</dbReference>
<keyword evidence="6" id="KW-0547">Nucleotide-binding</keyword>
<evidence type="ECO:0000256" key="13">
    <source>
        <dbReference type="ARBA" id="ARBA00048098"/>
    </source>
</evidence>
<organism evidence="14 15">
    <name type="scientific">Acanthamoeba castellanii (strain ATCC 30010 / Neff)</name>
    <dbReference type="NCBI Taxonomy" id="1257118"/>
    <lineage>
        <taxon>Eukaryota</taxon>
        <taxon>Amoebozoa</taxon>
        <taxon>Discosea</taxon>
        <taxon>Longamoebia</taxon>
        <taxon>Centramoebida</taxon>
        <taxon>Acanthamoebidae</taxon>
        <taxon>Acanthamoeba</taxon>
    </lineage>
</organism>
<dbReference type="EC" id="3.6.5.2" evidence="3"/>
<dbReference type="FunFam" id="3.40.50.300:FF:000080">
    <property type="entry name" value="Ras-like GTPase Ras1"/>
    <property type="match status" value="1"/>
</dbReference>
<dbReference type="GeneID" id="14924581"/>
<dbReference type="Gene3D" id="3.40.50.300">
    <property type="entry name" value="P-loop containing nucleotide triphosphate hydrolases"/>
    <property type="match status" value="1"/>
</dbReference>
<evidence type="ECO:0000256" key="7">
    <source>
        <dbReference type="ARBA" id="ARBA00022801"/>
    </source>
</evidence>
<dbReference type="PROSITE" id="PS51420">
    <property type="entry name" value="RHO"/>
    <property type="match status" value="1"/>
</dbReference>
<name>L8HEM9_ACACF</name>
<evidence type="ECO:0000256" key="6">
    <source>
        <dbReference type="ARBA" id="ARBA00022741"/>
    </source>
</evidence>
<dbReference type="AlphaFoldDB" id="L8HEM9"/>
<dbReference type="PANTHER" id="PTHR24070">
    <property type="entry name" value="RAS, DI-RAS, AND RHEB FAMILY MEMBERS OF SMALL GTPASE SUPERFAMILY"/>
    <property type="match status" value="1"/>
</dbReference>
<keyword evidence="9" id="KW-0472">Membrane</keyword>
<keyword evidence="5" id="KW-0488">Methylation</keyword>